<gene>
    <name evidence="2" type="ORF">ARMSODRAFT_978388</name>
</gene>
<dbReference type="EMBL" id="KZ293446">
    <property type="protein sequence ID" value="PBK65273.1"/>
    <property type="molecule type" value="Genomic_DNA"/>
</dbReference>
<sequence length="251" mass="27162">MDMNTARYSTGWNVIAGDEYDYSISKKFWFSGREKCGVIDGVEQWSTLRIYVCIADAGYKFWRFTVVAGNAETGVQSPNGTNQNQPRPPSLSDVRLRSAVNNTGASRDSLSDHRGGDTLRECRVLDQALQEGRIRVTSCSHPGLATTCNRRALRGVVTQGTLEKTDTYMASDGRGGLVAVLFTVSMTDQERVCATDCEQKRAPSSALLGFAVTMDVPLSEYLPLFGTAAGHEDGGGLPRAGGEDGATYPRT</sequence>
<accession>A0A2H3BN27</accession>
<dbReference type="Proteomes" id="UP000218334">
    <property type="component" value="Unassembled WGS sequence"/>
</dbReference>
<feature type="region of interest" description="Disordered" evidence="1">
    <location>
        <begin position="74"/>
        <end position="93"/>
    </location>
</feature>
<keyword evidence="3" id="KW-1185">Reference proteome</keyword>
<reference evidence="3" key="1">
    <citation type="journal article" date="2017" name="Nat. Ecol. Evol.">
        <title>Genome expansion and lineage-specific genetic innovations in the forest pathogenic fungi Armillaria.</title>
        <authorList>
            <person name="Sipos G."/>
            <person name="Prasanna A.N."/>
            <person name="Walter M.C."/>
            <person name="O'Connor E."/>
            <person name="Balint B."/>
            <person name="Krizsan K."/>
            <person name="Kiss B."/>
            <person name="Hess J."/>
            <person name="Varga T."/>
            <person name="Slot J."/>
            <person name="Riley R."/>
            <person name="Boka B."/>
            <person name="Rigling D."/>
            <person name="Barry K."/>
            <person name="Lee J."/>
            <person name="Mihaltcheva S."/>
            <person name="LaButti K."/>
            <person name="Lipzen A."/>
            <person name="Waldron R."/>
            <person name="Moloney N.M."/>
            <person name="Sperisen C."/>
            <person name="Kredics L."/>
            <person name="Vagvoelgyi C."/>
            <person name="Patrignani A."/>
            <person name="Fitzpatrick D."/>
            <person name="Nagy I."/>
            <person name="Doyle S."/>
            <person name="Anderson J.B."/>
            <person name="Grigoriev I.V."/>
            <person name="Gueldener U."/>
            <person name="Muensterkoetter M."/>
            <person name="Nagy L.G."/>
        </authorList>
    </citation>
    <scope>NUCLEOTIDE SEQUENCE [LARGE SCALE GENOMIC DNA]</scope>
    <source>
        <strain evidence="3">28-4</strain>
    </source>
</reference>
<evidence type="ECO:0000256" key="1">
    <source>
        <dbReference type="SAM" id="MobiDB-lite"/>
    </source>
</evidence>
<organism evidence="2 3">
    <name type="scientific">Armillaria solidipes</name>
    <dbReference type="NCBI Taxonomy" id="1076256"/>
    <lineage>
        <taxon>Eukaryota</taxon>
        <taxon>Fungi</taxon>
        <taxon>Dikarya</taxon>
        <taxon>Basidiomycota</taxon>
        <taxon>Agaricomycotina</taxon>
        <taxon>Agaricomycetes</taxon>
        <taxon>Agaricomycetidae</taxon>
        <taxon>Agaricales</taxon>
        <taxon>Marasmiineae</taxon>
        <taxon>Physalacriaceae</taxon>
        <taxon>Armillaria</taxon>
    </lineage>
</organism>
<proteinExistence type="predicted"/>
<evidence type="ECO:0000313" key="2">
    <source>
        <dbReference type="EMBL" id="PBK65273.1"/>
    </source>
</evidence>
<dbReference type="AlphaFoldDB" id="A0A2H3BN27"/>
<feature type="compositionally biased region" description="Polar residues" evidence="1">
    <location>
        <begin position="74"/>
        <end position="85"/>
    </location>
</feature>
<protein>
    <submittedName>
        <fullName evidence="2">Uncharacterized protein</fullName>
    </submittedName>
</protein>
<feature type="region of interest" description="Disordered" evidence="1">
    <location>
        <begin position="232"/>
        <end position="251"/>
    </location>
</feature>
<name>A0A2H3BN27_9AGAR</name>
<evidence type="ECO:0000313" key="3">
    <source>
        <dbReference type="Proteomes" id="UP000218334"/>
    </source>
</evidence>